<dbReference type="PATRIC" id="fig|1094558.3.peg.218"/>
<dbReference type="Proteomes" id="UP000008952">
    <property type="component" value="Unassembled WGS sequence"/>
</dbReference>
<protein>
    <recommendedName>
        <fullName evidence="2">DUF218 domain-containing protein</fullName>
    </recommendedName>
</protein>
<sequence length="228" mass="26263">MDDKDKTAQSLHNHGVRFAKTRKKICHWLKRFFKHLPPIYLFLIFCIVMFIGGFLYFSEKISALQAPDPLVVADSIIVLTGGEKRLDAGLNLLAEGFGKRLLISGVNPATNRPTLIRVTHADPKLFECCVDLGHEALDTIGNAQESAKWLKRYHYKSAYIVTNDYHMPRALVELKRFTPDIALFPFPVNDVQEQDSIIRQFTQLRLTSSEYIKYIRVTLRHFLTMFSF</sequence>
<proteinExistence type="predicted"/>
<dbReference type="eggNOG" id="COG1434">
    <property type="taxonomic scope" value="Bacteria"/>
</dbReference>
<organism evidence="3 4">
    <name type="scientific">Bartonella tamiae Th239</name>
    <dbReference type="NCBI Taxonomy" id="1094558"/>
    <lineage>
        <taxon>Bacteria</taxon>
        <taxon>Pseudomonadati</taxon>
        <taxon>Pseudomonadota</taxon>
        <taxon>Alphaproteobacteria</taxon>
        <taxon>Hyphomicrobiales</taxon>
        <taxon>Bartonellaceae</taxon>
        <taxon>Bartonella</taxon>
    </lineage>
</organism>
<evidence type="ECO:0000256" key="1">
    <source>
        <dbReference type="SAM" id="Phobius"/>
    </source>
</evidence>
<dbReference type="PANTHER" id="PTHR30336:SF4">
    <property type="entry name" value="ENVELOPE BIOGENESIS FACTOR ELYC"/>
    <property type="match status" value="1"/>
</dbReference>
<gene>
    <name evidence="3" type="ORF">ME5_00195</name>
</gene>
<dbReference type="CDD" id="cd06259">
    <property type="entry name" value="YdcF-like"/>
    <property type="match status" value="1"/>
</dbReference>
<comment type="caution">
    <text evidence="3">The sequence shown here is derived from an EMBL/GenBank/DDBJ whole genome shotgun (WGS) entry which is preliminary data.</text>
</comment>
<evidence type="ECO:0000259" key="2">
    <source>
        <dbReference type="Pfam" id="PF02698"/>
    </source>
</evidence>
<dbReference type="PANTHER" id="PTHR30336">
    <property type="entry name" value="INNER MEMBRANE PROTEIN, PROBABLE PERMEASE"/>
    <property type="match status" value="1"/>
</dbReference>
<dbReference type="EMBL" id="AIMB01000002">
    <property type="protein sequence ID" value="EJF91500.1"/>
    <property type="molecule type" value="Genomic_DNA"/>
</dbReference>
<accession>J1K323</accession>
<dbReference type="Pfam" id="PF02698">
    <property type="entry name" value="DUF218"/>
    <property type="match status" value="1"/>
</dbReference>
<keyword evidence="4" id="KW-1185">Reference proteome</keyword>
<dbReference type="OrthoDB" id="9812311at2"/>
<evidence type="ECO:0000313" key="3">
    <source>
        <dbReference type="EMBL" id="EJF91500.1"/>
    </source>
</evidence>
<dbReference type="GO" id="GO:0005886">
    <property type="term" value="C:plasma membrane"/>
    <property type="evidence" value="ECO:0007669"/>
    <property type="project" value="TreeGrafter"/>
</dbReference>
<feature type="transmembrane region" description="Helical" evidence="1">
    <location>
        <begin position="39"/>
        <end position="57"/>
    </location>
</feature>
<evidence type="ECO:0000313" key="4">
    <source>
        <dbReference type="Proteomes" id="UP000008952"/>
    </source>
</evidence>
<feature type="domain" description="DUF218" evidence="2">
    <location>
        <begin position="74"/>
        <end position="199"/>
    </location>
</feature>
<dbReference type="GO" id="GO:0000270">
    <property type="term" value="P:peptidoglycan metabolic process"/>
    <property type="evidence" value="ECO:0007669"/>
    <property type="project" value="TreeGrafter"/>
</dbReference>
<dbReference type="AlphaFoldDB" id="J1K323"/>
<keyword evidence="1" id="KW-0812">Transmembrane</keyword>
<name>J1K323_9HYPH</name>
<dbReference type="RefSeq" id="WP_008037570.1">
    <property type="nucleotide sequence ID" value="NZ_JH725147.1"/>
</dbReference>
<dbReference type="InterPro" id="IPR003848">
    <property type="entry name" value="DUF218"/>
</dbReference>
<dbReference type="STRING" id="1094558.ME5_00195"/>
<dbReference type="HOGENOM" id="CLU_080658_2_0_5"/>
<dbReference type="InterPro" id="IPR051599">
    <property type="entry name" value="Cell_Envelope_Assoc"/>
</dbReference>
<keyword evidence="1" id="KW-1133">Transmembrane helix</keyword>
<keyword evidence="1" id="KW-0472">Membrane</keyword>
<dbReference type="GO" id="GO:0043164">
    <property type="term" value="P:Gram-negative-bacterium-type cell wall biogenesis"/>
    <property type="evidence" value="ECO:0007669"/>
    <property type="project" value="TreeGrafter"/>
</dbReference>
<reference evidence="3 4" key="1">
    <citation type="submission" date="2012-03" db="EMBL/GenBank/DDBJ databases">
        <title>The Genome Sequence of Bartonella tamiae Th239.</title>
        <authorList>
            <consortium name="The Broad Institute Genome Sequencing Platform"/>
            <consortium name="The Broad Institute Genome Sequencing Center for Infectious Disease"/>
            <person name="Feldgarden M."/>
            <person name="Kirby J."/>
            <person name="Kosoy M."/>
            <person name="Birtles R."/>
            <person name="Probert W.S."/>
            <person name="Chiaraviglio L."/>
            <person name="Young S.K."/>
            <person name="Zeng Q."/>
            <person name="Gargeya S."/>
            <person name="Fitzgerald M."/>
            <person name="Haas B."/>
            <person name="Abouelleil A."/>
            <person name="Alvarado L."/>
            <person name="Arachchi H.M."/>
            <person name="Berlin A."/>
            <person name="Chapman S.B."/>
            <person name="Gearin G."/>
            <person name="Goldberg J."/>
            <person name="Griggs A."/>
            <person name="Gujja S."/>
            <person name="Hansen M."/>
            <person name="Heiman D."/>
            <person name="Howarth C."/>
            <person name="Larimer J."/>
            <person name="Lui A."/>
            <person name="MacDonald P.J.P."/>
            <person name="McCowen C."/>
            <person name="Montmayeur A."/>
            <person name="Murphy C."/>
            <person name="Neiman D."/>
            <person name="Pearson M."/>
            <person name="Priest M."/>
            <person name="Roberts A."/>
            <person name="Saif S."/>
            <person name="Shea T."/>
            <person name="Sisk P."/>
            <person name="Stolte C."/>
            <person name="Sykes S."/>
            <person name="Wortman J."/>
            <person name="Nusbaum C."/>
            <person name="Birren B."/>
        </authorList>
    </citation>
    <scope>NUCLEOTIDE SEQUENCE [LARGE SCALE GENOMIC DNA]</scope>
    <source>
        <strain evidence="3 4">Th239</strain>
    </source>
</reference>